<name>A0A2P2PEY5_RHIMU</name>
<evidence type="ECO:0000313" key="1">
    <source>
        <dbReference type="EMBL" id="MBX53241.1"/>
    </source>
</evidence>
<reference evidence="1" key="1">
    <citation type="submission" date="2018-02" db="EMBL/GenBank/DDBJ databases">
        <title>Rhizophora mucronata_Transcriptome.</title>
        <authorList>
            <person name="Meera S.P."/>
            <person name="Sreeshan A."/>
            <person name="Augustine A."/>
        </authorList>
    </citation>
    <scope>NUCLEOTIDE SEQUENCE</scope>
    <source>
        <tissue evidence="1">Leaf</tissue>
    </source>
</reference>
<dbReference type="AlphaFoldDB" id="A0A2P2PEY5"/>
<accession>A0A2P2PEY5</accession>
<sequence length="24" mass="2877">MIAFNFLFLHFSLGVPIAERRLKR</sequence>
<protein>
    <submittedName>
        <fullName evidence="1">Uncharacterized protein</fullName>
    </submittedName>
</protein>
<dbReference type="EMBL" id="GGEC01072757">
    <property type="protein sequence ID" value="MBX53241.1"/>
    <property type="molecule type" value="Transcribed_RNA"/>
</dbReference>
<organism evidence="1">
    <name type="scientific">Rhizophora mucronata</name>
    <name type="common">Asiatic mangrove</name>
    <dbReference type="NCBI Taxonomy" id="61149"/>
    <lineage>
        <taxon>Eukaryota</taxon>
        <taxon>Viridiplantae</taxon>
        <taxon>Streptophyta</taxon>
        <taxon>Embryophyta</taxon>
        <taxon>Tracheophyta</taxon>
        <taxon>Spermatophyta</taxon>
        <taxon>Magnoliopsida</taxon>
        <taxon>eudicotyledons</taxon>
        <taxon>Gunneridae</taxon>
        <taxon>Pentapetalae</taxon>
        <taxon>rosids</taxon>
        <taxon>fabids</taxon>
        <taxon>Malpighiales</taxon>
        <taxon>Rhizophoraceae</taxon>
        <taxon>Rhizophora</taxon>
    </lineage>
</organism>
<proteinExistence type="predicted"/>